<comment type="caution">
    <text evidence="7">The sequence shown here is derived from an EMBL/GenBank/DDBJ whole genome shotgun (WGS) entry which is preliminary data.</text>
</comment>
<protein>
    <submittedName>
        <fullName evidence="7">Intraflagellar transport protein 57-like protein</fullName>
    </submittedName>
</protein>
<dbReference type="PANTHER" id="PTHR16011:SF0">
    <property type="entry name" value="INTRAFLAGELLAR TRANSPORT PROTEIN 57 HOMOLOG"/>
    <property type="match status" value="1"/>
</dbReference>
<evidence type="ECO:0000256" key="2">
    <source>
        <dbReference type="ARBA" id="ARBA00009415"/>
    </source>
</evidence>
<dbReference type="Proteomes" id="UP000192578">
    <property type="component" value="Unassembled WGS sequence"/>
</dbReference>
<dbReference type="GO" id="GO:0042073">
    <property type="term" value="P:intraciliary transport"/>
    <property type="evidence" value="ECO:0007669"/>
    <property type="project" value="TreeGrafter"/>
</dbReference>
<reference evidence="8" key="1">
    <citation type="submission" date="2017-01" db="EMBL/GenBank/DDBJ databases">
        <title>Comparative genomics of anhydrobiosis in the tardigrade Hypsibius dujardini.</title>
        <authorList>
            <person name="Yoshida Y."/>
            <person name="Koutsovoulos G."/>
            <person name="Laetsch D."/>
            <person name="Stevens L."/>
            <person name="Kumar S."/>
            <person name="Horikawa D."/>
            <person name="Ishino K."/>
            <person name="Komine S."/>
            <person name="Tomita M."/>
            <person name="Blaxter M."/>
            <person name="Arakawa K."/>
        </authorList>
    </citation>
    <scope>NUCLEOTIDE SEQUENCE [LARGE SCALE GENOMIC DNA]</scope>
    <source>
        <strain evidence="8">Z151</strain>
    </source>
</reference>
<dbReference type="GO" id="GO:0005815">
    <property type="term" value="C:microtubule organizing center"/>
    <property type="evidence" value="ECO:0007669"/>
    <property type="project" value="TreeGrafter"/>
</dbReference>
<accession>A0A1W0WRX1</accession>
<evidence type="ECO:0000256" key="4">
    <source>
        <dbReference type="ARBA" id="ARBA00023273"/>
    </source>
</evidence>
<keyword evidence="4" id="KW-0966">Cell projection</keyword>
<evidence type="ECO:0000256" key="3">
    <source>
        <dbReference type="ARBA" id="ARBA00023069"/>
    </source>
</evidence>
<comment type="similarity">
    <text evidence="2">Belongs to the IFT57 family.</text>
</comment>
<feature type="coiled-coil region" evidence="5">
    <location>
        <begin position="364"/>
        <end position="398"/>
    </location>
</feature>
<dbReference type="PANTHER" id="PTHR16011">
    <property type="entry name" value="IFT57/HIPPI"/>
    <property type="match status" value="1"/>
</dbReference>
<feature type="coiled-coil region" evidence="5">
    <location>
        <begin position="243"/>
        <end position="270"/>
    </location>
</feature>
<feature type="region of interest" description="Disordered" evidence="6">
    <location>
        <begin position="1"/>
        <end position="29"/>
    </location>
</feature>
<organism evidence="7 8">
    <name type="scientific">Hypsibius exemplaris</name>
    <name type="common">Freshwater tardigrade</name>
    <dbReference type="NCBI Taxonomy" id="2072580"/>
    <lineage>
        <taxon>Eukaryota</taxon>
        <taxon>Metazoa</taxon>
        <taxon>Ecdysozoa</taxon>
        <taxon>Tardigrada</taxon>
        <taxon>Eutardigrada</taxon>
        <taxon>Parachela</taxon>
        <taxon>Hypsibioidea</taxon>
        <taxon>Hypsibiidae</taxon>
        <taxon>Hypsibius</taxon>
    </lineage>
</organism>
<sequence>MAAVKASRRTPVASASGEFSKNSAKEMSERKTVLMEANGTRETEEALPEEVLQPVPTGDLRLALTRKSPSLPFLQDVRMERLVDKLMLLNYAAVVPRGIGSSGLSKNFFLDERPDQAVGRFHVFASLAVWMIGKLGVDLKEPTERDDPNITVQSISDGLRTLGMQTEIVPHRLKIAKGPDVIAILYELACMCLKKQTEVSAPDFKSNIAVEEITEEEPDNEVDVEYDQIPLFNWEQEEVADDLNDNDESIDRLQANSDIAEKQRAAEEWRLEADRMGPLFGRQDGVLGDRMGWSERVKKLDACRKELQQSVEMVGEKLAGISSEISRSTEKIHNREKYISVNHRDKVERFRTASGKYHAAKARYEAHNSEVETYARALAELTAEFEKLKRRVEEKGSNMGEKATMTAMKSAMKRMKEEIGVYNIKCAIAEIRLQELTEAMQNADVAEKFSDNMDTVGVLPAVRQ</sequence>
<dbReference type="GO" id="GO:0005929">
    <property type="term" value="C:cilium"/>
    <property type="evidence" value="ECO:0007669"/>
    <property type="project" value="UniProtKB-SubCell"/>
</dbReference>
<evidence type="ECO:0000256" key="5">
    <source>
        <dbReference type="SAM" id="Coils"/>
    </source>
</evidence>
<dbReference type="InterPro" id="IPR019530">
    <property type="entry name" value="Intra-flagellar_transport_57"/>
</dbReference>
<keyword evidence="3" id="KW-0969">Cilium</keyword>
<dbReference type="EMBL" id="MTYJ01000055">
    <property type="protein sequence ID" value="OQV17940.1"/>
    <property type="molecule type" value="Genomic_DNA"/>
</dbReference>
<dbReference type="Pfam" id="PF10498">
    <property type="entry name" value="IFT57"/>
    <property type="match status" value="1"/>
</dbReference>
<name>A0A1W0WRX1_HYPEX</name>
<dbReference type="GO" id="GO:1905515">
    <property type="term" value="P:non-motile cilium assembly"/>
    <property type="evidence" value="ECO:0007669"/>
    <property type="project" value="TreeGrafter"/>
</dbReference>
<gene>
    <name evidence="7" type="ORF">BV898_08067</name>
</gene>
<keyword evidence="8" id="KW-1185">Reference proteome</keyword>
<keyword evidence="5" id="KW-0175">Coiled coil</keyword>
<proteinExistence type="inferred from homology"/>
<dbReference type="GO" id="GO:0005794">
    <property type="term" value="C:Golgi apparatus"/>
    <property type="evidence" value="ECO:0007669"/>
    <property type="project" value="TreeGrafter"/>
</dbReference>
<evidence type="ECO:0000256" key="6">
    <source>
        <dbReference type="SAM" id="MobiDB-lite"/>
    </source>
</evidence>
<dbReference type="OrthoDB" id="423881at2759"/>
<dbReference type="AlphaFoldDB" id="A0A1W0WRX1"/>
<comment type="subcellular location">
    <subcellularLocation>
        <location evidence="1">Cell projection</location>
        <location evidence="1">Cilium</location>
    </subcellularLocation>
</comment>
<evidence type="ECO:0000313" key="7">
    <source>
        <dbReference type="EMBL" id="OQV17940.1"/>
    </source>
</evidence>
<evidence type="ECO:0000313" key="8">
    <source>
        <dbReference type="Proteomes" id="UP000192578"/>
    </source>
</evidence>
<dbReference type="GO" id="GO:0030992">
    <property type="term" value="C:intraciliary transport particle B"/>
    <property type="evidence" value="ECO:0007669"/>
    <property type="project" value="TreeGrafter"/>
</dbReference>
<evidence type="ECO:0000256" key="1">
    <source>
        <dbReference type="ARBA" id="ARBA00004138"/>
    </source>
</evidence>